<feature type="domain" description="Ig-like" evidence="4">
    <location>
        <begin position="26"/>
        <end position="115"/>
    </location>
</feature>
<dbReference type="InterPro" id="IPR036116">
    <property type="entry name" value="FN3_sf"/>
</dbReference>
<dbReference type="InterPro" id="IPR007110">
    <property type="entry name" value="Ig-like_dom"/>
</dbReference>
<proteinExistence type="predicted"/>
<evidence type="ECO:0000256" key="3">
    <source>
        <dbReference type="SAM" id="MobiDB-lite"/>
    </source>
</evidence>
<dbReference type="Gene3D" id="2.60.40.10">
    <property type="entry name" value="Immunoglobulins"/>
    <property type="match status" value="2"/>
</dbReference>
<keyword evidence="1" id="KW-0677">Repeat</keyword>
<evidence type="ECO:0000259" key="4">
    <source>
        <dbReference type="PROSITE" id="PS50835"/>
    </source>
</evidence>
<evidence type="ECO:0000259" key="5">
    <source>
        <dbReference type="PROSITE" id="PS50853"/>
    </source>
</evidence>
<dbReference type="CDD" id="cd00063">
    <property type="entry name" value="FN3"/>
    <property type="match status" value="1"/>
</dbReference>
<dbReference type="SMART" id="SM00408">
    <property type="entry name" value="IGc2"/>
    <property type="match status" value="1"/>
</dbReference>
<accession>A0AAN9AD84</accession>
<evidence type="ECO:0000313" key="7">
    <source>
        <dbReference type="Proteomes" id="UP001381693"/>
    </source>
</evidence>
<dbReference type="EMBL" id="JAXCGZ010002163">
    <property type="protein sequence ID" value="KAK7084278.1"/>
    <property type="molecule type" value="Genomic_DNA"/>
</dbReference>
<feature type="region of interest" description="Disordered" evidence="3">
    <location>
        <begin position="167"/>
        <end position="196"/>
    </location>
</feature>
<dbReference type="GO" id="GO:0030154">
    <property type="term" value="P:cell differentiation"/>
    <property type="evidence" value="ECO:0007669"/>
    <property type="project" value="UniProtKB-ARBA"/>
</dbReference>
<evidence type="ECO:0000256" key="1">
    <source>
        <dbReference type="ARBA" id="ARBA00022737"/>
    </source>
</evidence>
<dbReference type="AlphaFoldDB" id="A0AAN9AD84"/>
<dbReference type="InterPro" id="IPR003599">
    <property type="entry name" value="Ig_sub"/>
</dbReference>
<reference evidence="6 7" key="1">
    <citation type="submission" date="2023-11" db="EMBL/GenBank/DDBJ databases">
        <title>Halocaridina rubra genome assembly.</title>
        <authorList>
            <person name="Smith C."/>
        </authorList>
    </citation>
    <scope>NUCLEOTIDE SEQUENCE [LARGE SCALE GENOMIC DNA]</scope>
    <source>
        <strain evidence="6">EP-1</strain>
        <tissue evidence="6">Whole</tissue>
    </source>
</reference>
<dbReference type="SUPFAM" id="SSF48726">
    <property type="entry name" value="Immunoglobulin"/>
    <property type="match status" value="1"/>
</dbReference>
<dbReference type="InterPro" id="IPR036179">
    <property type="entry name" value="Ig-like_dom_sf"/>
</dbReference>
<dbReference type="Pfam" id="PF00041">
    <property type="entry name" value="fn3"/>
    <property type="match status" value="1"/>
</dbReference>
<protein>
    <recommendedName>
        <fullName evidence="8">Down syndrome cell adhesion molecule-like protein Dscam2</fullName>
    </recommendedName>
</protein>
<evidence type="ECO:0000313" key="6">
    <source>
        <dbReference type="EMBL" id="KAK7084278.1"/>
    </source>
</evidence>
<sequence>MSMLDDENGREITRGGTFGIESNEIPARIVSWGGLTAVHWEEDVSLRCDAVGDPPPVRSWIRDAHHLNEASKRVSSYPDGTLVLRDVQRQDSANYTCKVTNIHGDDYITYALIVQVPPAPPHIHITRTGSTTLTVAWRTGDDGGATLLGLTVSYKRDYGEWQEETVPPTQTSHELRGLVGDGRPSDNLRTKTAGSTPLAGGREGVVKVNTSWAAVSLAQWTDGGCPISHYSVAYRRTSSNTWVVGKE</sequence>
<dbReference type="SUPFAM" id="SSF49265">
    <property type="entry name" value="Fibronectin type III"/>
    <property type="match status" value="1"/>
</dbReference>
<comment type="caution">
    <text evidence="6">The sequence shown here is derived from an EMBL/GenBank/DDBJ whole genome shotgun (WGS) entry which is preliminary data.</text>
</comment>
<keyword evidence="7" id="KW-1185">Reference proteome</keyword>
<dbReference type="PROSITE" id="PS50835">
    <property type="entry name" value="IG_LIKE"/>
    <property type="match status" value="1"/>
</dbReference>
<dbReference type="SMART" id="SM00409">
    <property type="entry name" value="IG"/>
    <property type="match status" value="1"/>
</dbReference>
<feature type="domain" description="Fibronectin type-III" evidence="5">
    <location>
        <begin position="117"/>
        <end position="214"/>
    </location>
</feature>
<gene>
    <name evidence="6" type="ORF">SK128_009905</name>
</gene>
<dbReference type="PANTHER" id="PTHR44170">
    <property type="entry name" value="PROTEIN SIDEKICK"/>
    <property type="match status" value="1"/>
</dbReference>
<dbReference type="PROSITE" id="PS50853">
    <property type="entry name" value="FN3"/>
    <property type="match status" value="1"/>
</dbReference>
<organism evidence="6 7">
    <name type="scientific">Halocaridina rubra</name>
    <name type="common">Hawaiian red shrimp</name>
    <dbReference type="NCBI Taxonomy" id="373956"/>
    <lineage>
        <taxon>Eukaryota</taxon>
        <taxon>Metazoa</taxon>
        <taxon>Ecdysozoa</taxon>
        <taxon>Arthropoda</taxon>
        <taxon>Crustacea</taxon>
        <taxon>Multicrustacea</taxon>
        <taxon>Malacostraca</taxon>
        <taxon>Eumalacostraca</taxon>
        <taxon>Eucarida</taxon>
        <taxon>Decapoda</taxon>
        <taxon>Pleocyemata</taxon>
        <taxon>Caridea</taxon>
        <taxon>Atyoidea</taxon>
        <taxon>Atyidae</taxon>
        <taxon>Halocaridina</taxon>
    </lineage>
</organism>
<dbReference type="InterPro" id="IPR013783">
    <property type="entry name" value="Ig-like_fold"/>
</dbReference>
<dbReference type="InterPro" id="IPR003598">
    <property type="entry name" value="Ig_sub2"/>
</dbReference>
<dbReference type="PANTHER" id="PTHR44170:SF6">
    <property type="entry name" value="CONTACTIN"/>
    <property type="match status" value="1"/>
</dbReference>
<dbReference type="GO" id="GO:0009653">
    <property type="term" value="P:anatomical structure morphogenesis"/>
    <property type="evidence" value="ECO:0007669"/>
    <property type="project" value="UniProtKB-ARBA"/>
</dbReference>
<dbReference type="GO" id="GO:0098609">
    <property type="term" value="P:cell-cell adhesion"/>
    <property type="evidence" value="ECO:0007669"/>
    <property type="project" value="TreeGrafter"/>
</dbReference>
<dbReference type="GO" id="GO:0016020">
    <property type="term" value="C:membrane"/>
    <property type="evidence" value="ECO:0007669"/>
    <property type="project" value="UniProtKB-SubCell"/>
</dbReference>
<evidence type="ECO:0000256" key="2">
    <source>
        <dbReference type="ARBA" id="ARBA00023157"/>
    </source>
</evidence>
<evidence type="ECO:0008006" key="8">
    <source>
        <dbReference type="Google" id="ProtNLM"/>
    </source>
</evidence>
<dbReference type="InterPro" id="IPR003961">
    <property type="entry name" value="FN3_dom"/>
</dbReference>
<dbReference type="Proteomes" id="UP001381693">
    <property type="component" value="Unassembled WGS sequence"/>
</dbReference>
<name>A0AAN9AD84_HALRR</name>
<keyword evidence="2" id="KW-1015">Disulfide bond</keyword>
<dbReference type="Pfam" id="PF13927">
    <property type="entry name" value="Ig_3"/>
    <property type="match status" value="1"/>
</dbReference>